<evidence type="ECO:0000256" key="8">
    <source>
        <dbReference type="ARBA" id="ARBA00023114"/>
    </source>
</evidence>
<keyword evidence="3" id="KW-0813">Transport</keyword>
<reference evidence="12 13" key="1">
    <citation type="journal article" date="2019" name="Nat. Med.">
        <title>A library of human gut bacterial isolates paired with longitudinal multiomics data enables mechanistic microbiome research.</title>
        <authorList>
            <person name="Poyet M."/>
            <person name="Groussin M."/>
            <person name="Gibbons S.M."/>
            <person name="Avila-Pacheco J."/>
            <person name="Jiang X."/>
            <person name="Kearney S.M."/>
            <person name="Perrotta A.R."/>
            <person name="Berdy B."/>
            <person name="Zhao S."/>
            <person name="Lieberman T.D."/>
            <person name="Swanson P.K."/>
            <person name="Smith M."/>
            <person name="Roesemann S."/>
            <person name="Alexander J.E."/>
            <person name="Rich S.A."/>
            <person name="Livny J."/>
            <person name="Vlamakis H."/>
            <person name="Clish C."/>
            <person name="Bullock K."/>
            <person name="Deik A."/>
            <person name="Scott J."/>
            <person name="Pierce K.A."/>
            <person name="Xavier R.J."/>
            <person name="Alm E.J."/>
        </authorList>
    </citation>
    <scope>NUCLEOTIDE SEQUENCE [LARGE SCALE GENOMIC DNA]</scope>
    <source>
        <strain evidence="12 13">BIOML-A2</strain>
    </source>
</reference>
<evidence type="ECO:0000256" key="4">
    <source>
        <dbReference type="ARBA" id="ARBA00022452"/>
    </source>
</evidence>
<dbReference type="GO" id="GO:0046930">
    <property type="term" value="C:pore complex"/>
    <property type="evidence" value="ECO:0007669"/>
    <property type="project" value="UniProtKB-KW"/>
</dbReference>
<dbReference type="Pfam" id="PF13609">
    <property type="entry name" value="Porin_4"/>
    <property type="match status" value="1"/>
</dbReference>
<evidence type="ECO:0000256" key="3">
    <source>
        <dbReference type="ARBA" id="ARBA00022448"/>
    </source>
</evidence>
<dbReference type="PANTHER" id="PTHR34501:SF9">
    <property type="entry name" value="MAJOR OUTER MEMBRANE PROTEIN P.IA"/>
    <property type="match status" value="1"/>
</dbReference>
<proteinExistence type="predicted"/>
<dbReference type="SUPFAM" id="SSF56935">
    <property type="entry name" value="Porins"/>
    <property type="match status" value="1"/>
</dbReference>
<comment type="caution">
    <text evidence="12">The sequence shown here is derived from an EMBL/GenBank/DDBJ whole genome shotgun (WGS) entry which is preliminary data.</text>
</comment>
<keyword evidence="9" id="KW-0472">Membrane</keyword>
<evidence type="ECO:0000256" key="9">
    <source>
        <dbReference type="ARBA" id="ARBA00023136"/>
    </source>
</evidence>
<evidence type="ECO:0000256" key="7">
    <source>
        <dbReference type="ARBA" id="ARBA00023065"/>
    </source>
</evidence>
<sequence length="351" mass="38394">MMKRILVSAIIAAASINAYAESNVTLYGVIDQAVAVTKHKHEAAKVRIDDGIYAGSRFGIKGTEDLGNGNSVGFILEQGFYAESGDAAFEGKAFSRESLLQAKGKWGEVAFGRAGGLSSDCGTYTILHGSALWTSYYTDGNVAGVFVTSDRMDNLVIYKSPEFANTTVTAMYSNGIGGDDQKWSHNDHYYGIGLDFNKNETVFSVMVEMYDNKDLKADKTYLVTLGGQQGFGDWTFWAGYQYAKDSQMMPAWKAAPTGLSASGVTQHAVTAAIGYKVFGGEWKLQGNYAHGKVNENNRKYNIYSFGTVYEYPLSMRTQLYAYAGYGKANKYLKNDGDFNSWTACLGISHSF</sequence>
<evidence type="ECO:0000256" key="5">
    <source>
        <dbReference type="ARBA" id="ARBA00022692"/>
    </source>
</evidence>
<comment type="subcellular location">
    <subcellularLocation>
        <location evidence="1">Cell outer membrane</location>
        <topology evidence="1">Multi-pass membrane protein</topology>
    </subcellularLocation>
</comment>
<dbReference type="GO" id="GO:0006811">
    <property type="term" value="P:monoatomic ion transport"/>
    <property type="evidence" value="ECO:0007669"/>
    <property type="project" value="UniProtKB-KW"/>
</dbReference>
<keyword evidence="5" id="KW-0812">Transmembrane</keyword>
<dbReference type="PRINTS" id="PR00184">
    <property type="entry name" value="NEISSPPORIN"/>
</dbReference>
<accession>A0A6I3S2N3</accession>
<dbReference type="AlphaFoldDB" id="A0A6I3S2N3"/>
<evidence type="ECO:0000256" key="10">
    <source>
        <dbReference type="ARBA" id="ARBA00023237"/>
    </source>
</evidence>
<dbReference type="CDD" id="cd00342">
    <property type="entry name" value="gram_neg_porins"/>
    <property type="match status" value="1"/>
</dbReference>
<keyword evidence="6" id="KW-0732">Signal</keyword>
<dbReference type="GO" id="GO:0009279">
    <property type="term" value="C:cell outer membrane"/>
    <property type="evidence" value="ECO:0007669"/>
    <property type="project" value="UniProtKB-SubCell"/>
</dbReference>
<evidence type="ECO:0000256" key="1">
    <source>
        <dbReference type="ARBA" id="ARBA00004571"/>
    </source>
</evidence>
<name>A0A6I3S2N3_9BURK</name>
<evidence type="ECO:0000313" key="12">
    <source>
        <dbReference type="EMBL" id="MTU42242.1"/>
    </source>
</evidence>
<dbReference type="InterPro" id="IPR002299">
    <property type="entry name" value="Porin_Neis"/>
</dbReference>
<keyword evidence="7" id="KW-0406">Ion transport</keyword>
<dbReference type="RefSeq" id="WP_155165079.1">
    <property type="nucleotide sequence ID" value="NZ_DBGEHT010000089.1"/>
</dbReference>
<dbReference type="PANTHER" id="PTHR34501">
    <property type="entry name" value="PROTEIN YDDL-RELATED"/>
    <property type="match status" value="1"/>
</dbReference>
<comment type="subunit">
    <text evidence="2">Homotrimer.</text>
</comment>
<keyword evidence="8" id="KW-0626">Porin</keyword>
<gene>
    <name evidence="12" type="ORF">GMD42_01120</name>
</gene>
<evidence type="ECO:0000313" key="13">
    <source>
        <dbReference type="Proteomes" id="UP000462362"/>
    </source>
</evidence>
<dbReference type="GO" id="GO:0015288">
    <property type="term" value="F:porin activity"/>
    <property type="evidence" value="ECO:0007669"/>
    <property type="project" value="UniProtKB-KW"/>
</dbReference>
<dbReference type="Gene3D" id="2.40.160.10">
    <property type="entry name" value="Porin"/>
    <property type="match status" value="1"/>
</dbReference>
<feature type="domain" description="Porin" evidence="11">
    <location>
        <begin position="9"/>
        <end position="329"/>
    </location>
</feature>
<dbReference type="EMBL" id="WNCL01000002">
    <property type="protein sequence ID" value="MTU42242.1"/>
    <property type="molecule type" value="Genomic_DNA"/>
</dbReference>
<dbReference type="InterPro" id="IPR033900">
    <property type="entry name" value="Gram_neg_porin_domain"/>
</dbReference>
<evidence type="ECO:0000256" key="2">
    <source>
        <dbReference type="ARBA" id="ARBA00011233"/>
    </source>
</evidence>
<organism evidence="12 13">
    <name type="scientific">Parasutterella excrementihominis</name>
    <dbReference type="NCBI Taxonomy" id="487175"/>
    <lineage>
        <taxon>Bacteria</taxon>
        <taxon>Pseudomonadati</taxon>
        <taxon>Pseudomonadota</taxon>
        <taxon>Betaproteobacteria</taxon>
        <taxon>Burkholderiales</taxon>
        <taxon>Sutterellaceae</taxon>
        <taxon>Parasutterella</taxon>
    </lineage>
</organism>
<dbReference type="InterPro" id="IPR023614">
    <property type="entry name" value="Porin_dom_sf"/>
</dbReference>
<dbReference type="Proteomes" id="UP000462362">
    <property type="component" value="Unassembled WGS sequence"/>
</dbReference>
<keyword evidence="10" id="KW-0998">Cell outer membrane</keyword>
<keyword evidence="4" id="KW-1134">Transmembrane beta strand</keyword>
<evidence type="ECO:0000256" key="6">
    <source>
        <dbReference type="ARBA" id="ARBA00022729"/>
    </source>
</evidence>
<dbReference type="InterPro" id="IPR050298">
    <property type="entry name" value="Gram-neg_bact_OMP"/>
</dbReference>
<protein>
    <submittedName>
        <fullName evidence="12">Porin</fullName>
    </submittedName>
</protein>
<evidence type="ECO:0000259" key="11">
    <source>
        <dbReference type="Pfam" id="PF13609"/>
    </source>
</evidence>